<dbReference type="Proteomes" id="UP000290365">
    <property type="component" value="Chromosome"/>
</dbReference>
<name>A0A4V0YZS7_KTERU</name>
<dbReference type="EMBL" id="CP035758">
    <property type="protein sequence ID" value="QBD80761.1"/>
    <property type="molecule type" value="Genomic_DNA"/>
</dbReference>
<proteinExistence type="predicted"/>
<organism evidence="1 2">
    <name type="scientific">Ktedonosporobacter rubrisoli</name>
    <dbReference type="NCBI Taxonomy" id="2509675"/>
    <lineage>
        <taxon>Bacteria</taxon>
        <taxon>Bacillati</taxon>
        <taxon>Chloroflexota</taxon>
        <taxon>Ktedonobacteria</taxon>
        <taxon>Ktedonobacterales</taxon>
        <taxon>Ktedonosporobacteraceae</taxon>
        <taxon>Ktedonosporobacter</taxon>
    </lineage>
</organism>
<dbReference type="AlphaFoldDB" id="A0A4V0YZS7"/>
<accession>A0A4V0YZS7</accession>
<evidence type="ECO:0000313" key="1">
    <source>
        <dbReference type="EMBL" id="QBD80761.1"/>
    </source>
</evidence>
<keyword evidence="2" id="KW-1185">Reference proteome</keyword>
<dbReference type="KEGG" id="kbs:EPA93_34255"/>
<gene>
    <name evidence="1" type="ORF">EPA93_34255</name>
</gene>
<dbReference type="OrthoDB" id="4271329at2"/>
<dbReference type="RefSeq" id="WP_129891823.1">
    <property type="nucleotide sequence ID" value="NZ_CP035758.1"/>
</dbReference>
<evidence type="ECO:0000313" key="2">
    <source>
        <dbReference type="Proteomes" id="UP000290365"/>
    </source>
</evidence>
<sequence length="77" mass="8448">MKILWSIDNPQASKTIAITGRQLLDPQMKTFSQTFLSADTPAKMYPSTINVPAAGCWQLTLKSGMTTGTLIFWVLGN</sequence>
<reference evidence="1 2" key="1">
    <citation type="submission" date="2019-01" db="EMBL/GenBank/DDBJ databases">
        <title>Ktedonosporobacter rubrisoli SCAWS-G2.</title>
        <authorList>
            <person name="Huang Y."/>
            <person name="Yan B."/>
        </authorList>
    </citation>
    <scope>NUCLEOTIDE SEQUENCE [LARGE SCALE GENOMIC DNA]</scope>
    <source>
        <strain evidence="1 2">SCAWS-G2</strain>
    </source>
</reference>
<protein>
    <submittedName>
        <fullName evidence="1">Uncharacterized protein</fullName>
    </submittedName>
</protein>